<evidence type="ECO:0000256" key="3">
    <source>
        <dbReference type="SAM" id="MobiDB-lite"/>
    </source>
</evidence>
<dbReference type="SMART" id="SM00225">
    <property type="entry name" value="BTB"/>
    <property type="match status" value="2"/>
</dbReference>
<dbReference type="SUPFAM" id="SSF117281">
    <property type="entry name" value="Kelch motif"/>
    <property type="match status" value="2"/>
</dbReference>
<dbReference type="InterPro" id="IPR000210">
    <property type="entry name" value="BTB/POZ_dom"/>
</dbReference>
<dbReference type="EMBL" id="CASHTH010000889">
    <property type="protein sequence ID" value="CAI8008739.1"/>
    <property type="molecule type" value="Genomic_DNA"/>
</dbReference>
<keyword evidence="1" id="KW-0880">Kelch repeat</keyword>
<dbReference type="AlphaFoldDB" id="A0AA35W645"/>
<evidence type="ECO:0000313" key="5">
    <source>
        <dbReference type="EMBL" id="CAI8008739.1"/>
    </source>
</evidence>
<evidence type="ECO:0000256" key="1">
    <source>
        <dbReference type="ARBA" id="ARBA00022441"/>
    </source>
</evidence>
<proteinExistence type="predicted"/>
<dbReference type="InterPro" id="IPR051568">
    <property type="entry name" value="LZTR1/Attractin"/>
</dbReference>
<feature type="compositionally biased region" description="Basic and acidic residues" evidence="3">
    <location>
        <begin position="19"/>
        <end position="31"/>
    </location>
</feature>
<dbReference type="GO" id="GO:0005794">
    <property type="term" value="C:Golgi apparatus"/>
    <property type="evidence" value="ECO:0007669"/>
    <property type="project" value="TreeGrafter"/>
</dbReference>
<feature type="domain" description="BTB" evidence="4">
    <location>
        <begin position="392"/>
        <end position="477"/>
    </location>
</feature>
<sequence>MASPPSDEASWDEVEERESESRDGSDLGRDEVELGDGDLTLNFGPSFQPVNCWRKLSSCEEFVGAKRSKHTIVAWNEKMYVFGGDNGRRMLNDFLVSHIRDCSWARVVFTGQPPAPRYHHSAVVFRNSMFVFGGYTGDIYSNSNLRNKNDLFEYKFTTSQWINWEDKITGALPPARSAHGAAVFRNKLWIFAGYDGHMRLNDMWAIDLVSDQPKWEQIPQSGDSPPTCCNFPVAVVDDSMYVFSGQSGAKITNNLYQFKFGQRQWMRIRTEHLLRGSPCPPQRRYGHAMVAYGRCLYVFGGAADGILDNEVHCFDVNSRMWSVIQPAEGSETPCGRVFHSAAVWGNCLYVFGGTIDSVSSRSGDLFCFSFSQFPKCTLVEDFARLLRTEQFCDVHFLLSSPTVIIKAHAAVVASRSPYLRHKIIEIYRQQQTSTPPRDHPQFTQNTHPLEVPLPEVSAEAFNMALFSMYTDCIHPHLENNSGDGMTAQQMLLMMEVYKLALLFQTKRLELLSMQYIEASINLENVLLVLCSASELKLARMREFCMRFIVRDSNYRKVIMSSSFEKLDRSVMVQIIRRQQFRSRPTSPDLHSELEDRVPSSLQDDLEAFLLSDIGRPFTDVVLQVDQHSVPAHIPILAARCSYFEAFFRSFMPESRRVDITFGKTPPTLQAFNSLLKFVYYGDVHMPSEDCLYIFSAPNFFGFRNLQLHCHSKARLEKDIHKENVLPMLEAADNINMEVMKKHCLQLIAGVFPSIVKMPYFRNLKRELLLDIADILASQME</sequence>
<feature type="domain" description="BTB" evidence="4">
    <location>
        <begin position="618"/>
        <end position="687"/>
    </location>
</feature>
<accession>A0AA35W645</accession>
<dbReference type="PANTHER" id="PTHR46376">
    <property type="entry name" value="LEUCINE-ZIPPER-LIKE TRANSCRIPTIONAL REGULATOR 1"/>
    <property type="match status" value="1"/>
</dbReference>
<reference evidence="5" key="1">
    <citation type="submission" date="2023-03" db="EMBL/GenBank/DDBJ databases">
        <authorList>
            <person name="Steffen K."/>
            <person name="Cardenas P."/>
        </authorList>
    </citation>
    <scope>NUCLEOTIDE SEQUENCE</scope>
</reference>
<comment type="caution">
    <text evidence="5">The sequence shown here is derived from an EMBL/GenBank/DDBJ whole genome shotgun (WGS) entry which is preliminary data.</text>
</comment>
<keyword evidence="6" id="KW-1185">Reference proteome</keyword>
<name>A0AA35W645_GEOBA</name>
<dbReference type="SUPFAM" id="SSF54695">
    <property type="entry name" value="POZ domain"/>
    <property type="match status" value="2"/>
</dbReference>
<feature type="compositionally biased region" description="Acidic residues" evidence="3">
    <location>
        <begin position="9"/>
        <end position="18"/>
    </location>
</feature>
<gene>
    <name evidence="5" type="ORF">GBAR_LOCUS5954</name>
</gene>
<feature type="region of interest" description="Disordered" evidence="3">
    <location>
        <begin position="1"/>
        <end position="31"/>
    </location>
</feature>
<evidence type="ECO:0000259" key="4">
    <source>
        <dbReference type="PROSITE" id="PS50097"/>
    </source>
</evidence>
<dbReference type="Proteomes" id="UP001174909">
    <property type="component" value="Unassembled WGS sequence"/>
</dbReference>
<protein>
    <submittedName>
        <fullName evidence="5">Leucine-zipper-like transcriptional regulator 1</fullName>
    </submittedName>
</protein>
<dbReference type="PROSITE" id="PS50097">
    <property type="entry name" value="BTB"/>
    <property type="match status" value="2"/>
</dbReference>
<keyword evidence="2" id="KW-0677">Repeat</keyword>
<organism evidence="5 6">
    <name type="scientific">Geodia barretti</name>
    <name type="common">Barrett's horny sponge</name>
    <dbReference type="NCBI Taxonomy" id="519541"/>
    <lineage>
        <taxon>Eukaryota</taxon>
        <taxon>Metazoa</taxon>
        <taxon>Porifera</taxon>
        <taxon>Demospongiae</taxon>
        <taxon>Heteroscleromorpha</taxon>
        <taxon>Tetractinellida</taxon>
        <taxon>Astrophorina</taxon>
        <taxon>Geodiidae</taxon>
        <taxon>Geodia</taxon>
    </lineage>
</organism>
<dbReference type="InterPro" id="IPR015915">
    <property type="entry name" value="Kelch-typ_b-propeller"/>
</dbReference>
<evidence type="ECO:0000313" key="6">
    <source>
        <dbReference type="Proteomes" id="UP001174909"/>
    </source>
</evidence>
<dbReference type="Pfam" id="PF24681">
    <property type="entry name" value="Kelch_KLHDC2_KLHL20_DRC7"/>
    <property type="match status" value="2"/>
</dbReference>
<dbReference type="Gene3D" id="3.30.710.10">
    <property type="entry name" value="Potassium Channel Kv1.1, Chain A"/>
    <property type="match status" value="2"/>
</dbReference>
<dbReference type="Gene3D" id="2.120.10.80">
    <property type="entry name" value="Kelch-type beta propeller"/>
    <property type="match status" value="2"/>
</dbReference>
<evidence type="ECO:0000256" key="2">
    <source>
        <dbReference type="ARBA" id="ARBA00022737"/>
    </source>
</evidence>
<dbReference type="Pfam" id="PF00651">
    <property type="entry name" value="BTB"/>
    <property type="match status" value="2"/>
</dbReference>
<dbReference type="InterPro" id="IPR011333">
    <property type="entry name" value="SKP1/BTB/POZ_sf"/>
</dbReference>
<dbReference type="PANTHER" id="PTHR46376:SF1">
    <property type="entry name" value="LEUCINE-ZIPPER-LIKE TRANSCRIPTIONAL REGULATOR 1"/>
    <property type="match status" value="1"/>
</dbReference>